<feature type="region of interest" description="Disordered" evidence="13">
    <location>
        <begin position="65"/>
        <end position="89"/>
    </location>
</feature>
<dbReference type="GO" id="GO:0046872">
    <property type="term" value="F:metal ion binding"/>
    <property type="evidence" value="ECO:0007669"/>
    <property type="project" value="UniProtKB-KW"/>
</dbReference>
<evidence type="ECO:0000256" key="8">
    <source>
        <dbReference type="ARBA" id="ARBA00023015"/>
    </source>
</evidence>
<feature type="binding site" evidence="12">
    <location>
        <position position="414"/>
    </location>
    <ligand>
        <name>Zn(2+)</name>
        <dbReference type="ChEBI" id="CHEBI:29105"/>
    </ligand>
</feature>
<feature type="compositionally biased region" description="Polar residues" evidence="13">
    <location>
        <begin position="66"/>
        <end position="87"/>
    </location>
</feature>
<dbReference type="AlphaFoldDB" id="A0A376B478"/>
<feature type="binding site" evidence="12">
    <location>
        <position position="390"/>
    </location>
    <ligand>
        <name>Zn(2+)</name>
        <dbReference type="ChEBI" id="CHEBI:29105"/>
    </ligand>
</feature>
<keyword evidence="7 12" id="KW-0862">Zinc</keyword>
<evidence type="ECO:0000313" key="15">
    <source>
        <dbReference type="EMBL" id="SSD59496.1"/>
    </source>
</evidence>
<protein>
    <submittedName>
        <fullName evidence="15">Related to NAD-dependent histone deacetylase SIR2</fullName>
    </submittedName>
</protein>
<dbReference type="PANTHER" id="PTHR11085:SF9">
    <property type="entry name" value="NAD-DEPENDENT PROTEIN DEACETYLASE SIRTUIN-1"/>
    <property type="match status" value="1"/>
</dbReference>
<feature type="domain" description="Deacetylase sirtuin-type" evidence="14">
    <location>
        <begin position="255"/>
        <end position="586"/>
    </location>
</feature>
<comment type="cofactor">
    <cofactor evidence="1">
        <name>Zn(2+)</name>
        <dbReference type="ChEBI" id="CHEBI:29105"/>
    </cofactor>
</comment>
<keyword evidence="8" id="KW-0805">Transcription regulation</keyword>
<evidence type="ECO:0000256" key="13">
    <source>
        <dbReference type="SAM" id="MobiDB-lite"/>
    </source>
</evidence>
<keyword evidence="5" id="KW-0808">Transferase</keyword>
<keyword evidence="6 12" id="KW-0479">Metal-binding</keyword>
<dbReference type="Pfam" id="PF02146">
    <property type="entry name" value="SIR2"/>
    <property type="match status" value="1"/>
</dbReference>
<dbReference type="InterPro" id="IPR026590">
    <property type="entry name" value="Ssirtuin_cat_dom"/>
</dbReference>
<organism evidence="15 16">
    <name type="scientific">Saccharomycodes ludwigii</name>
    <dbReference type="NCBI Taxonomy" id="36035"/>
    <lineage>
        <taxon>Eukaryota</taxon>
        <taxon>Fungi</taxon>
        <taxon>Dikarya</taxon>
        <taxon>Ascomycota</taxon>
        <taxon>Saccharomycotina</taxon>
        <taxon>Saccharomycetes</taxon>
        <taxon>Saccharomycodales</taxon>
        <taxon>Saccharomycodaceae</taxon>
        <taxon>Saccharomycodes</taxon>
    </lineage>
</organism>
<evidence type="ECO:0000256" key="11">
    <source>
        <dbReference type="ARBA" id="ARBA00023242"/>
    </source>
</evidence>
<evidence type="ECO:0000256" key="7">
    <source>
        <dbReference type="ARBA" id="ARBA00022833"/>
    </source>
</evidence>
<dbReference type="PANTHER" id="PTHR11085">
    <property type="entry name" value="NAD-DEPENDENT PROTEIN DEACYLASE SIRTUIN-5, MITOCHONDRIAL-RELATED"/>
    <property type="match status" value="1"/>
</dbReference>
<evidence type="ECO:0000256" key="5">
    <source>
        <dbReference type="ARBA" id="ARBA00022679"/>
    </source>
</evidence>
<dbReference type="Pfam" id="PF04574">
    <property type="entry name" value="DUF592"/>
    <property type="match status" value="1"/>
</dbReference>
<keyword evidence="4" id="KW-0678">Repressor</keyword>
<sequence>MTDVTPSINKRERENNNNNHENNNADQDILKKPKLDNNNMDDDIKFISTNPDDELEDIVDDYKENTPVNNISTKGTTTDSQDNSKNPTVEGDANIQYQYVPKKPDNPIYVPKNIHSGKYELPVISKEDSLNARSYLKHYGSAAFLNDYLPDELNTLYIYQLVKLLGFQVKDKDILDALTKVVENPEQLFRNVTSKNNTTDTTSGNIPPTTDDTENATSISADEDQFNDPLERKYAVKLIKDLQKAMNKVLSSRIKLANFHTIDDLLTKLKTAKKILVLTGAGISTSLGIPDFRSSEGFYSKIKHLGLDDPQDVFNYDIFTEDPAVFYNIAHLILPPDGIYSPLHSFIKALQDHDKLLRNYTQNIDNLESFAGIKNEKLIQCHGSFATATCRSCNWQIPGEKIFKFIRNSELPLCPYCNPMRQKYFPTTSASVSATNARKSYPNDTVTTATINNFSGNNTTAAANHNHKSNDSDLISNNTGTLANNEFHHIPKSYGVLKPDITFFGEALPAKFHRYIKKDVFDCDLLICIGTSLKVAPVSEIVNMIPANTPQVLINRDAVKHAEFDLTLLGLCDDVAAMLAQRLHWDIPHELWEKKLMNEKFDVVELDRGVYKVSEHKEDKKESV</sequence>
<evidence type="ECO:0000259" key="14">
    <source>
        <dbReference type="PROSITE" id="PS50305"/>
    </source>
</evidence>
<comment type="subcellular location">
    <subcellularLocation>
        <location evidence="2">Nucleus</location>
    </subcellularLocation>
</comment>
<dbReference type="SUPFAM" id="SSF52467">
    <property type="entry name" value="DHS-like NAD/FAD-binding domain"/>
    <property type="match status" value="1"/>
</dbReference>
<dbReference type="GO" id="GO:0070403">
    <property type="term" value="F:NAD+ binding"/>
    <property type="evidence" value="ECO:0007669"/>
    <property type="project" value="InterPro"/>
</dbReference>
<keyword evidence="9" id="KW-0520">NAD</keyword>
<evidence type="ECO:0000313" key="16">
    <source>
        <dbReference type="Proteomes" id="UP000262825"/>
    </source>
</evidence>
<dbReference type="InterPro" id="IPR026591">
    <property type="entry name" value="Sirtuin_cat_small_dom_sf"/>
</dbReference>
<feature type="active site" description="Proton acceptor" evidence="12">
    <location>
        <position position="382"/>
    </location>
</feature>
<dbReference type="Proteomes" id="UP000262825">
    <property type="component" value="Unassembled WGS sequence"/>
</dbReference>
<accession>A0A376B478</accession>
<name>A0A376B478_9ASCO</name>
<dbReference type="Gene3D" id="3.30.1600.10">
    <property type="entry name" value="SIR2/SIRT2 'Small Domain"/>
    <property type="match status" value="1"/>
</dbReference>
<dbReference type="GO" id="GO:0005634">
    <property type="term" value="C:nucleus"/>
    <property type="evidence" value="ECO:0007669"/>
    <property type="project" value="UniProtKB-SubCell"/>
</dbReference>
<dbReference type="InterPro" id="IPR007654">
    <property type="entry name" value="NAD-dep_histone_deAcase_SIR2_N"/>
</dbReference>
<dbReference type="PROSITE" id="PS50305">
    <property type="entry name" value="SIRTUIN"/>
    <property type="match status" value="1"/>
</dbReference>
<reference evidence="16" key="1">
    <citation type="submission" date="2018-06" db="EMBL/GenBank/DDBJ databases">
        <authorList>
            <person name="Guldener U."/>
        </authorList>
    </citation>
    <scope>NUCLEOTIDE SEQUENCE [LARGE SCALE GENOMIC DNA]</scope>
    <source>
        <strain evidence="16">UTAD17</strain>
    </source>
</reference>
<evidence type="ECO:0000256" key="4">
    <source>
        <dbReference type="ARBA" id="ARBA00022491"/>
    </source>
</evidence>
<dbReference type="InterPro" id="IPR029035">
    <property type="entry name" value="DHS-like_NAD/FAD-binding_dom"/>
</dbReference>
<feature type="region of interest" description="Disordered" evidence="13">
    <location>
        <begin position="193"/>
        <end position="218"/>
    </location>
</feature>
<feature type="region of interest" description="Disordered" evidence="13">
    <location>
        <begin position="1"/>
        <end position="37"/>
    </location>
</feature>
<evidence type="ECO:0000256" key="10">
    <source>
        <dbReference type="ARBA" id="ARBA00023163"/>
    </source>
</evidence>
<evidence type="ECO:0000256" key="1">
    <source>
        <dbReference type="ARBA" id="ARBA00001947"/>
    </source>
</evidence>
<gene>
    <name evidence="15" type="ORF">SCODWIG_01257</name>
</gene>
<dbReference type="InterPro" id="IPR003000">
    <property type="entry name" value="Sirtuin"/>
</dbReference>
<dbReference type="OrthoDB" id="420264at2759"/>
<evidence type="ECO:0000256" key="3">
    <source>
        <dbReference type="ARBA" id="ARBA00006924"/>
    </source>
</evidence>
<dbReference type="Gene3D" id="3.40.50.1220">
    <property type="entry name" value="TPP-binding domain"/>
    <property type="match status" value="1"/>
</dbReference>
<evidence type="ECO:0000256" key="2">
    <source>
        <dbReference type="ARBA" id="ARBA00004123"/>
    </source>
</evidence>
<proteinExistence type="inferred from homology"/>
<comment type="similarity">
    <text evidence="3">Belongs to the sirtuin family. Class I subfamily.</text>
</comment>
<dbReference type="GO" id="GO:0046970">
    <property type="term" value="F:histone H4K16 deacetylase activity, NAD-dependent"/>
    <property type="evidence" value="ECO:0007669"/>
    <property type="project" value="TreeGrafter"/>
</dbReference>
<evidence type="ECO:0000256" key="9">
    <source>
        <dbReference type="ARBA" id="ARBA00023027"/>
    </source>
</evidence>
<keyword evidence="11" id="KW-0539">Nucleus</keyword>
<dbReference type="Gene3D" id="1.20.120.1710">
    <property type="match status" value="1"/>
</dbReference>
<feature type="binding site" evidence="12">
    <location>
        <position position="393"/>
    </location>
    <ligand>
        <name>Zn(2+)</name>
        <dbReference type="ChEBI" id="CHEBI:29105"/>
    </ligand>
</feature>
<keyword evidence="16" id="KW-1185">Reference proteome</keyword>
<keyword evidence="10" id="KW-0804">Transcription</keyword>
<feature type="binding site" evidence="12">
    <location>
        <position position="417"/>
    </location>
    <ligand>
        <name>Zn(2+)</name>
        <dbReference type="ChEBI" id="CHEBI:29105"/>
    </ligand>
</feature>
<evidence type="ECO:0000256" key="6">
    <source>
        <dbReference type="ARBA" id="ARBA00022723"/>
    </source>
</evidence>
<evidence type="ECO:0000256" key="12">
    <source>
        <dbReference type="PROSITE-ProRule" id="PRU00236"/>
    </source>
</evidence>
<dbReference type="VEuPathDB" id="FungiDB:SCODWIG_01257"/>
<dbReference type="EMBL" id="UFAJ01000152">
    <property type="protein sequence ID" value="SSD59496.1"/>
    <property type="molecule type" value="Genomic_DNA"/>
</dbReference>
<dbReference type="InterPro" id="IPR050134">
    <property type="entry name" value="NAD-dep_sirtuin_deacylases"/>
</dbReference>